<dbReference type="Proteomes" id="UP000790787">
    <property type="component" value="Chromosome 15"/>
</dbReference>
<reference evidence="1" key="1">
    <citation type="journal article" date="2014" name="Nat. Commun.">
        <title>The tobacco genome sequence and its comparison with those of tomato and potato.</title>
        <authorList>
            <person name="Sierro N."/>
            <person name="Battey J.N."/>
            <person name="Ouadi S."/>
            <person name="Bakaher N."/>
            <person name="Bovet L."/>
            <person name="Willig A."/>
            <person name="Goepfert S."/>
            <person name="Peitsch M.C."/>
            <person name="Ivanov N.V."/>
        </authorList>
    </citation>
    <scope>NUCLEOTIDE SEQUENCE [LARGE SCALE GENOMIC DNA]</scope>
</reference>
<protein>
    <submittedName>
        <fullName evidence="2">Secreted RxLR effector protein 161-like</fullName>
    </submittedName>
</protein>
<reference evidence="2" key="2">
    <citation type="submission" date="2025-08" db="UniProtKB">
        <authorList>
            <consortium name="RefSeq"/>
        </authorList>
    </citation>
    <scope>IDENTIFICATION</scope>
    <source>
        <tissue evidence="2">Leaf</tissue>
    </source>
</reference>
<gene>
    <name evidence="2" type="primary">LOC142169543</name>
</gene>
<accession>A0AC58SRB9</accession>
<evidence type="ECO:0000313" key="2">
    <source>
        <dbReference type="RefSeq" id="XP_075087515.1"/>
    </source>
</evidence>
<dbReference type="RefSeq" id="XP_075087515.1">
    <property type="nucleotide sequence ID" value="XM_075231414.1"/>
</dbReference>
<organism evidence="1 2">
    <name type="scientific">Nicotiana tabacum</name>
    <name type="common">Common tobacco</name>
    <dbReference type="NCBI Taxonomy" id="4097"/>
    <lineage>
        <taxon>Eukaryota</taxon>
        <taxon>Viridiplantae</taxon>
        <taxon>Streptophyta</taxon>
        <taxon>Embryophyta</taxon>
        <taxon>Tracheophyta</taxon>
        <taxon>Spermatophyta</taxon>
        <taxon>Magnoliopsida</taxon>
        <taxon>eudicotyledons</taxon>
        <taxon>Gunneridae</taxon>
        <taxon>Pentapetalae</taxon>
        <taxon>asterids</taxon>
        <taxon>lamiids</taxon>
        <taxon>Solanales</taxon>
        <taxon>Solanaceae</taxon>
        <taxon>Nicotianoideae</taxon>
        <taxon>Nicotianeae</taxon>
        <taxon>Nicotiana</taxon>
    </lineage>
</organism>
<name>A0AC58SRB9_TOBAC</name>
<proteinExistence type="predicted"/>
<evidence type="ECO:0000313" key="1">
    <source>
        <dbReference type="Proteomes" id="UP000790787"/>
    </source>
</evidence>
<sequence>MYNRSYIEELLGQYLTASRPDIVFNVGLCVRLQANPKESHLKAIKRIIRYLKGTYDLCLWYPRGYNFDLAGYADVDYAGFHVDRKITLGTTHFLESCLMSWGTKKKNSVALSTGEAEYVAAGSCCAKLLWIRQ</sequence>
<keyword evidence="1" id="KW-1185">Reference proteome</keyword>